<proteinExistence type="predicted"/>
<organism evidence="2 3">
    <name type="scientific">Roseivivax sediminis</name>
    <dbReference type="NCBI Taxonomy" id="936889"/>
    <lineage>
        <taxon>Bacteria</taxon>
        <taxon>Pseudomonadati</taxon>
        <taxon>Pseudomonadota</taxon>
        <taxon>Alphaproteobacteria</taxon>
        <taxon>Rhodobacterales</taxon>
        <taxon>Roseobacteraceae</taxon>
        <taxon>Roseivivax</taxon>
    </lineage>
</organism>
<dbReference type="Proteomes" id="UP000325289">
    <property type="component" value="Unassembled WGS sequence"/>
</dbReference>
<evidence type="ECO:0000313" key="2">
    <source>
        <dbReference type="EMBL" id="SFE02063.1"/>
    </source>
</evidence>
<dbReference type="AlphaFoldDB" id="A0A1I1X8P1"/>
<keyword evidence="3" id="KW-1185">Reference proteome</keyword>
<keyword evidence="1" id="KW-0472">Membrane</keyword>
<dbReference type="RefSeq" id="WP_149755751.1">
    <property type="nucleotide sequence ID" value="NZ_FOMS01000005.1"/>
</dbReference>
<protein>
    <submittedName>
        <fullName evidence="2">Uncharacterized protein</fullName>
    </submittedName>
</protein>
<keyword evidence="1" id="KW-1133">Transmembrane helix</keyword>
<reference evidence="2 3" key="1">
    <citation type="submission" date="2016-10" db="EMBL/GenBank/DDBJ databases">
        <authorList>
            <person name="Varghese N."/>
            <person name="Submissions S."/>
        </authorList>
    </citation>
    <scope>NUCLEOTIDE SEQUENCE [LARGE SCALE GENOMIC DNA]</scope>
    <source>
        <strain evidence="3">YIM D21,KCTC 23444,ACCC 10710</strain>
    </source>
</reference>
<accession>A0A1I1X8P1</accession>
<name>A0A1I1X8P1_9RHOB</name>
<dbReference type="OrthoDB" id="7876832at2"/>
<evidence type="ECO:0000256" key="1">
    <source>
        <dbReference type="SAM" id="Phobius"/>
    </source>
</evidence>
<feature type="transmembrane region" description="Helical" evidence="1">
    <location>
        <begin position="12"/>
        <end position="36"/>
    </location>
</feature>
<evidence type="ECO:0000313" key="3">
    <source>
        <dbReference type="Proteomes" id="UP000325289"/>
    </source>
</evidence>
<dbReference type="EMBL" id="FOMS01000005">
    <property type="protein sequence ID" value="SFE02063.1"/>
    <property type="molecule type" value="Genomic_DNA"/>
</dbReference>
<gene>
    <name evidence="2" type="ORF">SAMN04515678_105224</name>
</gene>
<sequence>MDELRTPDFPVRWVLITIVAGFVLVGAVVGVITLTYGGARPSSFPQPSDLGAPRLETEPVANHEAWLARQRALLSGAEGRTPITEAMEAIAARGAEAYAPLPAEGGAQ</sequence>
<keyword evidence="1" id="KW-0812">Transmembrane</keyword>